<reference evidence="4 5" key="1">
    <citation type="journal article" date="2012" name="Genome Biol.">
        <title>Genome and low-iron response of an oceanic diatom adapted to chronic iron limitation.</title>
        <authorList>
            <person name="Lommer M."/>
            <person name="Specht M."/>
            <person name="Roy A.S."/>
            <person name="Kraemer L."/>
            <person name="Andreson R."/>
            <person name="Gutowska M.A."/>
            <person name="Wolf J."/>
            <person name="Bergner S.V."/>
            <person name="Schilhabel M.B."/>
            <person name="Klostermeier U.C."/>
            <person name="Beiko R.G."/>
            <person name="Rosenstiel P."/>
            <person name="Hippler M."/>
            <person name="Laroche J."/>
        </authorList>
    </citation>
    <scope>NUCLEOTIDE SEQUENCE [LARGE SCALE GENOMIC DNA]</scope>
    <source>
        <strain evidence="4 5">CCMP1005</strain>
    </source>
</reference>
<dbReference type="GO" id="GO:0007031">
    <property type="term" value="P:peroxisome organization"/>
    <property type="evidence" value="ECO:0007669"/>
    <property type="project" value="UniProtKB-KW"/>
</dbReference>
<keyword evidence="2" id="KW-0576">Peroxisome</keyword>
<feature type="region of interest" description="Disordered" evidence="3">
    <location>
        <begin position="246"/>
        <end position="271"/>
    </location>
</feature>
<dbReference type="eggNOG" id="ENOG502T15D">
    <property type="taxonomic scope" value="Eukaryota"/>
</dbReference>
<evidence type="ECO:0000256" key="2">
    <source>
        <dbReference type="RuleBase" id="RU365003"/>
    </source>
</evidence>
<evidence type="ECO:0000256" key="1">
    <source>
        <dbReference type="ARBA" id="ARBA00009505"/>
    </source>
</evidence>
<feature type="region of interest" description="Disordered" evidence="3">
    <location>
        <begin position="1"/>
        <end position="66"/>
    </location>
</feature>
<protein>
    <recommendedName>
        <fullName evidence="2">Peroxisomal membrane protein PEX16</fullName>
    </recommendedName>
</protein>
<dbReference type="Proteomes" id="UP000266841">
    <property type="component" value="Unassembled WGS sequence"/>
</dbReference>
<evidence type="ECO:0000313" key="5">
    <source>
        <dbReference type="Proteomes" id="UP000266841"/>
    </source>
</evidence>
<dbReference type="Pfam" id="PF08610">
    <property type="entry name" value="Pex16"/>
    <property type="match status" value="1"/>
</dbReference>
<organism evidence="4 5">
    <name type="scientific">Thalassiosira oceanica</name>
    <name type="common">Marine diatom</name>
    <dbReference type="NCBI Taxonomy" id="159749"/>
    <lineage>
        <taxon>Eukaryota</taxon>
        <taxon>Sar</taxon>
        <taxon>Stramenopiles</taxon>
        <taxon>Ochrophyta</taxon>
        <taxon>Bacillariophyta</taxon>
        <taxon>Coscinodiscophyceae</taxon>
        <taxon>Thalassiosirophycidae</taxon>
        <taxon>Thalassiosirales</taxon>
        <taxon>Thalassiosiraceae</taxon>
        <taxon>Thalassiosira</taxon>
    </lineage>
</organism>
<feature type="compositionally biased region" description="Basic and acidic residues" evidence="3">
    <location>
        <begin position="14"/>
        <end position="25"/>
    </location>
</feature>
<dbReference type="PANTHER" id="PTHR13299">
    <property type="entry name" value="PEROXISOMAL MEMBRANE PROTEIN PEX16"/>
    <property type="match status" value="1"/>
</dbReference>
<evidence type="ECO:0000256" key="3">
    <source>
        <dbReference type="SAM" id="MobiDB-lite"/>
    </source>
</evidence>
<dbReference type="GO" id="GO:0005778">
    <property type="term" value="C:peroxisomal membrane"/>
    <property type="evidence" value="ECO:0007669"/>
    <property type="project" value="UniProtKB-SubCell"/>
</dbReference>
<dbReference type="InterPro" id="IPR013919">
    <property type="entry name" value="Pex16"/>
</dbReference>
<sequence length="534" mass="61309">MTCAIMDQADENTDERMDKAWHEAEAQVNSSRSTPSTIKGEHKPPREKMSPLMARDDTEVEDENDQPRQFLVPQDCRSEAVTPVTPAQVGARPTNSIILRYRSFLQKHEPSLDILENVTERVFYGYLFKNDLRGIKSEIYYSVWNSFRFVNEIILSGWGDGLGTTVGTRREWLATTSDQEHGSSVEDMVLAKLNMAIPILRILLSATTCLYPAFEAWSRRSARRNLTKSSYGTPLYIFNNGDTIPQTTADHELPESTTDLSPKRRRREWESQMSSAAQMSYRLQRVRNQTSQVVHSLLRRGGELDPYEQVVPLRVADEEAKVAQYVGRRTGRRSVARLPQTDKAAIQSRHPWLTRLTELITNASSSKNKVLYVYAVGEILNILRPLYWSRAEARQWTQRFSTPQIQKRSLFGSCYTYRIWIAYWVSLAMDLISNRLLRNVQEVAPTHGRRGAFQQASASPSASQASLDELEWRRSRHGLYLLRSPMYEFATRPVAVFLGRIISKVPSFGLARWAAEYALDLMSYWNSKRFMLES</sequence>
<keyword evidence="5" id="KW-1185">Reference proteome</keyword>
<feature type="compositionally biased region" description="Polar residues" evidence="3">
    <location>
        <begin position="27"/>
        <end position="37"/>
    </location>
</feature>
<dbReference type="AlphaFoldDB" id="K0SPH8"/>
<keyword evidence="2" id="KW-0962">Peroxisome biogenesis</keyword>
<accession>K0SPH8</accession>
<name>K0SPH8_THAOC</name>
<comment type="similarity">
    <text evidence="1 2">Belongs to the peroxin-16 family.</text>
</comment>
<comment type="subcellular location">
    <subcellularLocation>
        <location evidence="2">Peroxisome membrane</location>
    </subcellularLocation>
</comment>
<comment type="caution">
    <text evidence="4">The sequence shown here is derived from an EMBL/GenBank/DDBJ whole genome shotgun (WGS) entry which is preliminary data.</text>
</comment>
<dbReference type="EMBL" id="AGNL01013546">
    <property type="protein sequence ID" value="EJK67185.1"/>
    <property type="molecule type" value="Genomic_DNA"/>
</dbReference>
<proteinExistence type="inferred from homology"/>
<gene>
    <name evidence="4" type="ORF">THAOC_11813</name>
</gene>
<dbReference type="PANTHER" id="PTHR13299:SF0">
    <property type="entry name" value="PEROXISOMAL MEMBRANE PROTEIN PEX16"/>
    <property type="match status" value="1"/>
</dbReference>
<feature type="compositionally biased region" description="Basic and acidic residues" evidence="3">
    <location>
        <begin position="39"/>
        <end position="57"/>
    </location>
</feature>
<evidence type="ECO:0000313" key="4">
    <source>
        <dbReference type="EMBL" id="EJK67185.1"/>
    </source>
</evidence>